<dbReference type="InterPro" id="IPR026072">
    <property type="entry name" value="Lime1"/>
</dbReference>
<dbReference type="GO" id="GO:0050852">
    <property type="term" value="P:T cell receptor signaling pathway"/>
    <property type="evidence" value="ECO:0007669"/>
    <property type="project" value="InterPro"/>
</dbReference>
<reference evidence="2" key="1">
    <citation type="submission" date="2022-03" db="EMBL/GenBank/DDBJ databases">
        <authorList>
            <person name="Alioto T."/>
            <person name="Alioto T."/>
            <person name="Gomez Garrido J."/>
        </authorList>
    </citation>
    <scope>NUCLEOTIDE SEQUENCE</scope>
</reference>
<keyword evidence="1" id="KW-0472">Membrane</keyword>
<dbReference type="GO" id="GO:0050853">
    <property type="term" value="P:B cell receptor signaling pathway"/>
    <property type="evidence" value="ECO:0007669"/>
    <property type="project" value="InterPro"/>
</dbReference>
<protein>
    <submittedName>
        <fullName evidence="2">Lck-interacting transmembrane adapter 1</fullName>
    </submittedName>
</protein>
<dbReference type="Proteomes" id="UP001295444">
    <property type="component" value="Chromosome 06"/>
</dbReference>
<feature type="transmembrane region" description="Helical" evidence="1">
    <location>
        <begin position="12"/>
        <end position="34"/>
    </location>
</feature>
<dbReference type="Pfam" id="PF15332">
    <property type="entry name" value="LIME1"/>
    <property type="match status" value="1"/>
</dbReference>
<keyword evidence="1" id="KW-1133">Transmembrane helix</keyword>
<sequence length="255" mass="28463">MASGHVQKASSGFSFPGFCAAIGLFFLLWALCTVCKKRKKRRMQNICTTRAPIVDVSLLRQTQLRSLSKSDTKLHEIQRAQPGNPQLRPVSMDPVWMWQRPPCAPPSDTTYSNLLYNTKPQHTALYERVNTPTELEGSRCPPSENAVTDEYACVRKLKKGGDISAPPHVTHPCPINRPDGLKIEDMYSKVHKKKKSEDTINVCGSTGNVHGKNTRSSEHISPPKVLAMQAEENLYESICEMSSHANGLEQDITEF</sequence>
<dbReference type="EMBL" id="OW240917">
    <property type="protein sequence ID" value="CAH2302999.1"/>
    <property type="molecule type" value="Genomic_DNA"/>
</dbReference>
<keyword evidence="1 2" id="KW-0812">Transmembrane</keyword>
<dbReference type="AlphaFoldDB" id="A0AAD1SQ42"/>
<accession>A0AAD1SQ42</accession>
<dbReference type="PANTHER" id="PTHR47740:SF1">
    <property type="entry name" value="LCK-INTERACTING TRANSMEMBRANE ADAPTER 1"/>
    <property type="match status" value="1"/>
</dbReference>
<keyword evidence="3" id="KW-1185">Reference proteome</keyword>
<organism evidence="2 3">
    <name type="scientific">Pelobates cultripes</name>
    <name type="common">Western spadefoot toad</name>
    <dbReference type="NCBI Taxonomy" id="61616"/>
    <lineage>
        <taxon>Eukaryota</taxon>
        <taxon>Metazoa</taxon>
        <taxon>Chordata</taxon>
        <taxon>Craniata</taxon>
        <taxon>Vertebrata</taxon>
        <taxon>Euteleostomi</taxon>
        <taxon>Amphibia</taxon>
        <taxon>Batrachia</taxon>
        <taxon>Anura</taxon>
        <taxon>Pelobatoidea</taxon>
        <taxon>Pelobatidae</taxon>
        <taxon>Pelobates</taxon>
    </lineage>
</organism>
<evidence type="ECO:0000256" key="1">
    <source>
        <dbReference type="SAM" id="Phobius"/>
    </source>
</evidence>
<evidence type="ECO:0000313" key="2">
    <source>
        <dbReference type="EMBL" id="CAH2302999.1"/>
    </source>
</evidence>
<name>A0AAD1SQ42_PELCU</name>
<proteinExistence type="predicted"/>
<gene>
    <name evidence="2" type="ORF">PECUL_23A043134</name>
</gene>
<dbReference type="PANTHER" id="PTHR47740">
    <property type="entry name" value="LCK-INTERACTING TRANSMEMBRANE ADAPTER 1, LIME1"/>
    <property type="match status" value="1"/>
</dbReference>
<evidence type="ECO:0000313" key="3">
    <source>
        <dbReference type="Proteomes" id="UP001295444"/>
    </source>
</evidence>